<organism evidence="6 7">
    <name type="scientific">Nonomuraea roseoviolacea subsp. carminata</name>
    <dbReference type="NCBI Taxonomy" id="160689"/>
    <lineage>
        <taxon>Bacteria</taxon>
        <taxon>Bacillati</taxon>
        <taxon>Actinomycetota</taxon>
        <taxon>Actinomycetes</taxon>
        <taxon>Streptosporangiales</taxon>
        <taxon>Streptosporangiaceae</taxon>
        <taxon>Nonomuraea</taxon>
    </lineage>
</organism>
<evidence type="ECO:0000313" key="7">
    <source>
        <dbReference type="Proteomes" id="UP001320766"/>
    </source>
</evidence>
<dbReference type="PANTHER" id="PTHR10272:SF0">
    <property type="entry name" value="PLATELET-ACTIVATING FACTOR ACETYLHYDROLASE"/>
    <property type="match status" value="1"/>
</dbReference>
<dbReference type="Gene3D" id="3.40.50.1820">
    <property type="entry name" value="alpha/beta hydrolase"/>
    <property type="match status" value="1"/>
</dbReference>
<dbReference type="RefSeq" id="WP_253774742.1">
    <property type="nucleotide sequence ID" value="NZ_BAAAVE010000021.1"/>
</dbReference>
<protein>
    <submittedName>
        <fullName evidence="6">Dienelactone hydrolase</fullName>
    </submittedName>
</protein>
<accession>A0ABT1K764</accession>
<evidence type="ECO:0000256" key="3">
    <source>
        <dbReference type="ARBA" id="ARBA00023098"/>
    </source>
</evidence>
<reference evidence="6 7" key="1">
    <citation type="submission" date="2022-06" db="EMBL/GenBank/DDBJ databases">
        <title>Sequencing the genomes of 1000 actinobacteria strains.</title>
        <authorList>
            <person name="Klenk H.-P."/>
        </authorList>
    </citation>
    <scope>NUCLEOTIDE SEQUENCE [LARGE SCALE GENOMIC DNA]</scope>
    <source>
        <strain evidence="6 7">DSM 44170</strain>
    </source>
</reference>
<keyword evidence="1 6" id="KW-0378">Hydrolase</keyword>
<keyword evidence="7" id="KW-1185">Reference proteome</keyword>
<evidence type="ECO:0000256" key="5">
    <source>
        <dbReference type="SAM" id="SignalP"/>
    </source>
</evidence>
<name>A0ABT1K764_9ACTN</name>
<dbReference type="InterPro" id="IPR029058">
    <property type="entry name" value="AB_hydrolase_fold"/>
</dbReference>
<evidence type="ECO:0000256" key="1">
    <source>
        <dbReference type="ARBA" id="ARBA00022801"/>
    </source>
</evidence>
<comment type="caution">
    <text evidence="6">The sequence shown here is derived from an EMBL/GenBank/DDBJ whole genome shotgun (WGS) entry which is preliminary data.</text>
</comment>
<feature type="signal peptide" evidence="5">
    <location>
        <begin position="1"/>
        <end position="24"/>
    </location>
</feature>
<proteinExistence type="predicted"/>
<evidence type="ECO:0000256" key="2">
    <source>
        <dbReference type="ARBA" id="ARBA00022963"/>
    </source>
</evidence>
<keyword evidence="3" id="KW-0443">Lipid metabolism</keyword>
<feature type="chain" id="PRO_5045720481" evidence="5">
    <location>
        <begin position="25"/>
        <end position="418"/>
    </location>
</feature>
<sequence length="418" mass="44704">MKKNAVAGLLLALTCIGTSTLMGAAPATASASPRSNGSVPAALTHPGGDLAPQAGQAAAESRPHAHSAATVTPALPRPTGPHPVGRSTLHLVDSSRPDPWVPDRKARELMVSVWYPARKATGRPAPYVTPQESELILRGVPQLTDLPPDTLAKTRTYATTDAPALGRKGGRPLVVMSPGMSLPRATLTSLAEEFASRGYVVAGIGHTYEAVATSFPDGRTATFEAGRGGQTPELGEKVARVRAADTEFVLDRLVKAGRWNRLIDERRIAMVGHSVGGQSAAHLLPVSRRVRAAVNLDGSYNPRTPAQDIGKPFMMIGNPRQQPGTSGEQGSWDAFWTHLTGDWKRWLTVTGAEHMSFVDYAVLQPQLGLPASPIDGERSLRITRAYVTAFLDTHLRGERRPLLDGPSAEYPEVKFWGP</sequence>
<dbReference type="GO" id="GO:0016787">
    <property type="term" value="F:hydrolase activity"/>
    <property type="evidence" value="ECO:0007669"/>
    <property type="project" value="UniProtKB-KW"/>
</dbReference>
<gene>
    <name evidence="6" type="ORF">HD595_005955</name>
</gene>
<evidence type="ECO:0000313" key="6">
    <source>
        <dbReference type="EMBL" id="MCP2349833.1"/>
    </source>
</evidence>
<dbReference type="PANTHER" id="PTHR10272">
    <property type="entry name" value="PLATELET-ACTIVATING FACTOR ACETYLHYDROLASE"/>
    <property type="match status" value="1"/>
</dbReference>
<keyword evidence="5" id="KW-0732">Signal</keyword>
<evidence type="ECO:0000256" key="4">
    <source>
        <dbReference type="SAM" id="MobiDB-lite"/>
    </source>
</evidence>
<dbReference type="Pfam" id="PF03403">
    <property type="entry name" value="PAF-AH_p_II"/>
    <property type="match status" value="2"/>
</dbReference>
<dbReference type="SUPFAM" id="SSF53474">
    <property type="entry name" value="alpha/beta-Hydrolases"/>
    <property type="match status" value="1"/>
</dbReference>
<dbReference type="EMBL" id="JAMZEC010000001">
    <property type="protein sequence ID" value="MCP2349833.1"/>
    <property type="molecule type" value="Genomic_DNA"/>
</dbReference>
<dbReference type="Proteomes" id="UP001320766">
    <property type="component" value="Unassembled WGS sequence"/>
</dbReference>
<keyword evidence="2" id="KW-0442">Lipid degradation</keyword>
<feature type="region of interest" description="Disordered" evidence="4">
    <location>
        <begin position="26"/>
        <end position="99"/>
    </location>
</feature>